<organism evidence="2 3">
    <name type="scientific">Lampropedia puyangensis</name>
    <dbReference type="NCBI Taxonomy" id="1330072"/>
    <lineage>
        <taxon>Bacteria</taxon>
        <taxon>Pseudomonadati</taxon>
        <taxon>Pseudomonadota</taxon>
        <taxon>Betaproteobacteria</taxon>
        <taxon>Burkholderiales</taxon>
        <taxon>Comamonadaceae</taxon>
        <taxon>Lampropedia</taxon>
    </lineage>
</organism>
<sequence length="102" mass="10877">MPKKISFAGSSSWRSMLCALGIVVLAATAGLVAVLSVVFPFGAMLIGYFLPQWVFISPFWGSLSFGMSLLVIVSGAALAALLIRMALLLSKQAAFQALVRRR</sequence>
<feature type="transmembrane region" description="Helical" evidence="1">
    <location>
        <begin position="20"/>
        <end position="50"/>
    </location>
</feature>
<dbReference type="EMBL" id="STFG01000003">
    <property type="protein sequence ID" value="THU04034.1"/>
    <property type="molecule type" value="Genomic_DNA"/>
</dbReference>
<keyword evidence="1" id="KW-0812">Transmembrane</keyword>
<evidence type="ECO:0000313" key="2">
    <source>
        <dbReference type="EMBL" id="THU04034.1"/>
    </source>
</evidence>
<feature type="transmembrane region" description="Helical" evidence="1">
    <location>
        <begin position="62"/>
        <end position="83"/>
    </location>
</feature>
<keyword evidence="1" id="KW-0472">Membrane</keyword>
<dbReference type="Proteomes" id="UP000308917">
    <property type="component" value="Unassembled WGS sequence"/>
</dbReference>
<keyword evidence="1" id="KW-1133">Transmembrane helix</keyword>
<evidence type="ECO:0000256" key="1">
    <source>
        <dbReference type="SAM" id="Phobius"/>
    </source>
</evidence>
<accession>A0A4S8FBV5</accession>
<reference evidence="2 3" key="1">
    <citation type="journal article" date="2015" name="Antonie Van Leeuwenhoek">
        <title>Lampropedia puyangensis sp. nov., isolated from symptomatic bark of Populus ? euramericana canker and emended description of Lampropedia hyalina (Ehrenberg 1832) Lee et al. 2004.</title>
        <authorList>
            <person name="Li Y."/>
            <person name="Wang T."/>
            <person name="Piao C.G."/>
            <person name="Wang L.F."/>
            <person name="Tian G.Z."/>
            <person name="Zhu T.H."/>
            <person name="Guo M.W."/>
        </authorList>
    </citation>
    <scope>NUCLEOTIDE SEQUENCE [LARGE SCALE GENOMIC DNA]</scope>
    <source>
        <strain evidence="2 3">2-bin</strain>
    </source>
</reference>
<proteinExistence type="predicted"/>
<evidence type="ECO:0000313" key="3">
    <source>
        <dbReference type="Proteomes" id="UP000308917"/>
    </source>
</evidence>
<keyword evidence="3" id="KW-1185">Reference proteome</keyword>
<name>A0A4S8FBV5_9BURK</name>
<gene>
    <name evidence="2" type="ORF">E9531_04735</name>
</gene>
<protein>
    <submittedName>
        <fullName evidence="2">Uncharacterized protein</fullName>
    </submittedName>
</protein>
<comment type="caution">
    <text evidence="2">The sequence shown here is derived from an EMBL/GenBank/DDBJ whole genome shotgun (WGS) entry which is preliminary data.</text>
</comment>
<dbReference type="RefSeq" id="WP_136572600.1">
    <property type="nucleotide sequence ID" value="NZ_STFG01000003.1"/>
</dbReference>
<dbReference type="AlphaFoldDB" id="A0A4S8FBV5"/>